<keyword evidence="2" id="KW-1003">Cell membrane</keyword>
<feature type="transmembrane region" description="Helical" evidence="6">
    <location>
        <begin position="337"/>
        <end position="356"/>
    </location>
</feature>
<organism evidence="9 10">
    <name type="scientific">Candidatus Nealsonbacteria bacterium CG23_combo_of_CG06-09_8_20_14_all_38_19</name>
    <dbReference type="NCBI Taxonomy" id="1974721"/>
    <lineage>
        <taxon>Bacteria</taxon>
        <taxon>Candidatus Nealsoniibacteriota</taxon>
    </lineage>
</organism>
<feature type="transmembrane region" description="Helical" evidence="6">
    <location>
        <begin position="246"/>
        <end position="270"/>
    </location>
</feature>
<keyword evidence="3 6" id="KW-0812">Transmembrane</keyword>
<evidence type="ECO:0000256" key="3">
    <source>
        <dbReference type="ARBA" id="ARBA00022692"/>
    </source>
</evidence>
<comment type="caution">
    <text evidence="9">The sequence shown here is derived from an EMBL/GenBank/DDBJ whole genome shotgun (WGS) entry which is preliminary data.</text>
</comment>
<evidence type="ECO:0000256" key="4">
    <source>
        <dbReference type="ARBA" id="ARBA00022989"/>
    </source>
</evidence>
<feature type="domain" description="DUF4131" evidence="8">
    <location>
        <begin position="28"/>
        <end position="181"/>
    </location>
</feature>
<dbReference type="InterPro" id="IPR025405">
    <property type="entry name" value="DUF4131"/>
</dbReference>
<dbReference type="GO" id="GO:0005886">
    <property type="term" value="C:plasma membrane"/>
    <property type="evidence" value="ECO:0007669"/>
    <property type="project" value="UniProtKB-SubCell"/>
</dbReference>
<keyword evidence="5 6" id="KW-0472">Membrane</keyword>
<dbReference type="PANTHER" id="PTHR30619">
    <property type="entry name" value="DNA INTERNALIZATION/COMPETENCE PROTEIN COMEC/REC2"/>
    <property type="match status" value="1"/>
</dbReference>
<feature type="transmembrane region" description="Helical" evidence="6">
    <location>
        <begin position="437"/>
        <end position="458"/>
    </location>
</feature>
<evidence type="ECO:0000256" key="6">
    <source>
        <dbReference type="SAM" id="Phobius"/>
    </source>
</evidence>
<gene>
    <name evidence="9" type="ORF">COX36_02915</name>
</gene>
<evidence type="ECO:0000313" key="10">
    <source>
        <dbReference type="Proteomes" id="UP000230273"/>
    </source>
</evidence>
<feature type="transmembrane region" description="Helical" evidence="6">
    <location>
        <begin position="276"/>
        <end position="299"/>
    </location>
</feature>
<feature type="transmembrane region" description="Helical" evidence="6">
    <location>
        <begin position="6"/>
        <end position="24"/>
    </location>
</feature>
<keyword evidence="4 6" id="KW-1133">Transmembrane helix</keyword>
<sequence length="500" mass="56817">MTKSKIFLYFCLSFIFGIGSSSFFRISQILLLGLLILAIILITVLRRQKKIIIIGFCILFFIVGILRYQKIESGIMNNELRKYNDSIEKVALVGVVMNEPDVKEKVVILTIGVEQLTINNKQLTVNGRVLVTANRYPEYDYGDKVAIIGKLKSPSEDIEGFNYRNYLLKDKIYSVMEWPEIKLLGKGFGSKFMATLFSFKNRFKETTSKFLPFPQEGFLEALLFGDEENISKEWKEKLNITGTRHIAAVSGMNITILSSIILSFALGLGFWRHQAFYLSLFIIFIYILLIGAPSSAIRAGIMAGALMLATYFGRLGSASRAVVFAASLMLFNNPLLLRYDIGFQLSFLAILGMIYFQQFFSTLLRRIPNPNIFPVRTTLAATLSAQIFTLPILIYNFGRISLVSPLTNILIVPFLALITILCFFFGFAGIIFNPLGFVFSLFVWLSLTYLTFIIELFSNFSLASLSLGNIHWIWLLIFYILLATVTYRIQESQKLKFLNY</sequence>
<evidence type="ECO:0000256" key="5">
    <source>
        <dbReference type="ARBA" id="ARBA00023136"/>
    </source>
</evidence>
<dbReference type="Pfam" id="PF13567">
    <property type="entry name" value="DUF4131"/>
    <property type="match status" value="1"/>
</dbReference>
<feature type="transmembrane region" description="Helical" evidence="6">
    <location>
        <begin position="311"/>
        <end position="331"/>
    </location>
</feature>
<feature type="transmembrane region" description="Helical" evidence="6">
    <location>
        <begin position="409"/>
        <end position="430"/>
    </location>
</feature>
<evidence type="ECO:0008006" key="11">
    <source>
        <dbReference type="Google" id="ProtNLM"/>
    </source>
</evidence>
<dbReference type="PANTHER" id="PTHR30619:SF7">
    <property type="entry name" value="BETA-LACTAMASE DOMAIN PROTEIN"/>
    <property type="match status" value="1"/>
</dbReference>
<dbReference type="Pfam" id="PF03772">
    <property type="entry name" value="Competence"/>
    <property type="match status" value="1"/>
</dbReference>
<evidence type="ECO:0000259" key="7">
    <source>
        <dbReference type="Pfam" id="PF03772"/>
    </source>
</evidence>
<dbReference type="Proteomes" id="UP000230273">
    <property type="component" value="Unassembled WGS sequence"/>
</dbReference>
<dbReference type="AlphaFoldDB" id="A0A2G9YXT2"/>
<evidence type="ECO:0000259" key="8">
    <source>
        <dbReference type="Pfam" id="PF13567"/>
    </source>
</evidence>
<dbReference type="InterPro" id="IPR004477">
    <property type="entry name" value="ComEC_N"/>
</dbReference>
<feature type="transmembrane region" description="Helical" evidence="6">
    <location>
        <begin position="51"/>
        <end position="68"/>
    </location>
</feature>
<proteinExistence type="predicted"/>
<protein>
    <recommendedName>
        <fullName evidence="11">ComEC/Rec2-related protein domain-containing protein</fullName>
    </recommendedName>
</protein>
<name>A0A2G9YXT2_9BACT</name>
<dbReference type="EMBL" id="PCRP01000046">
    <property type="protein sequence ID" value="PIP23523.1"/>
    <property type="molecule type" value="Genomic_DNA"/>
</dbReference>
<evidence type="ECO:0000256" key="1">
    <source>
        <dbReference type="ARBA" id="ARBA00004651"/>
    </source>
</evidence>
<evidence type="ECO:0000256" key="2">
    <source>
        <dbReference type="ARBA" id="ARBA00022475"/>
    </source>
</evidence>
<dbReference type="InterPro" id="IPR052159">
    <property type="entry name" value="Competence_DNA_uptake"/>
</dbReference>
<feature type="transmembrane region" description="Helical" evidence="6">
    <location>
        <begin position="377"/>
        <end position="397"/>
    </location>
</feature>
<comment type="subcellular location">
    <subcellularLocation>
        <location evidence="1">Cell membrane</location>
        <topology evidence="1">Multi-pass membrane protein</topology>
    </subcellularLocation>
</comment>
<dbReference type="NCBIfam" id="TIGR00360">
    <property type="entry name" value="ComEC_N-term"/>
    <property type="match status" value="1"/>
</dbReference>
<feature type="transmembrane region" description="Helical" evidence="6">
    <location>
        <begin position="29"/>
        <end position="45"/>
    </location>
</feature>
<reference evidence="9 10" key="1">
    <citation type="submission" date="2017-09" db="EMBL/GenBank/DDBJ databases">
        <title>Depth-based differentiation of microbial function through sediment-hosted aquifers and enrichment of novel symbionts in the deep terrestrial subsurface.</title>
        <authorList>
            <person name="Probst A.J."/>
            <person name="Ladd B."/>
            <person name="Jarett J.K."/>
            <person name="Geller-Mcgrath D.E."/>
            <person name="Sieber C.M."/>
            <person name="Emerson J.B."/>
            <person name="Anantharaman K."/>
            <person name="Thomas B.C."/>
            <person name="Malmstrom R."/>
            <person name="Stieglmeier M."/>
            <person name="Klingl A."/>
            <person name="Woyke T."/>
            <person name="Ryan C.M."/>
            <person name="Banfield J.F."/>
        </authorList>
    </citation>
    <scope>NUCLEOTIDE SEQUENCE [LARGE SCALE GENOMIC DNA]</scope>
    <source>
        <strain evidence="9">CG23_combo_of_CG06-09_8_20_14_all_38_19</strain>
    </source>
</reference>
<feature type="domain" description="ComEC/Rec2-related protein" evidence="7">
    <location>
        <begin position="222"/>
        <end position="490"/>
    </location>
</feature>
<feature type="transmembrane region" description="Helical" evidence="6">
    <location>
        <begin position="470"/>
        <end position="489"/>
    </location>
</feature>
<evidence type="ECO:0000313" key="9">
    <source>
        <dbReference type="EMBL" id="PIP23523.1"/>
    </source>
</evidence>
<accession>A0A2G9YXT2</accession>